<evidence type="ECO:0000256" key="4">
    <source>
        <dbReference type="ARBA" id="ARBA00022989"/>
    </source>
</evidence>
<gene>
    <name evidence="8" type="ORF">ILYODFUR_024849</name>
</gene>
<organism evidence="8 9">
    <name type="scientific">Ilyodon furcidens</name>
    <name type="common">goldbreast splitfin</name>
    <dbReference type="NCBI Taxonomy" id="33524"/>
    <lineage>
        <taxon>Eukaryota</taxon>
        <taxon>Metazoa</taxon>
        <taxon>Chordata</taxon>
        <taxon>Craniata</taxon>
        <taxon>Vertebrata</taxon>
        <taxon>Euteleostomi</taxon>
        <taxon>Actinopterygii</taxon>
        <taxon>Neopterygii</taxon>
        <taxon>Teleostei</taxon>
        <taxon>Neoteleostei</taxon>
        <taxon>Acanthomorphata</taxon>
        <taxon>Ovalentaria</taxon>
        <taxon>Atherinomorphae</taxon>
        <taxon>Cyprinodontiformes</taxon>
        <taxon>Goodeidae</taxon>
        <taxon>Ilyodon</taxon>
    </lineage>
</organism>
<evidence type="ECO:0000256" key="6">
    <source>
        <dbReference type="SAM" id="Phobius"/>
    </source>
</evidence>
<keyword evidence="2" id="KW-1003">Cell membrane</keyword>
<name>A0ABV0UW56_9TELE</name>
<dbReference type="InterPro" id="IPR038359">
    <property type="entry name" value="Connexin_N_sf"/>
</dbReference>
<keyword evidence="5 6" id="KW-0472">Membrane</keyword>
<comment type="subcellular location">
    <subcellularLocation>
        <location evidence="1">Cell membrane</location>
        <topology evidence="1">Multi-pass membrane protein</topology>
    </subcellularLocation>
</comment>
<comment type="caution">
    <text evidence="8">The sequence shown here is derived from an EMBL/GenBank/DDBJ whole genome shotgun (WGS) entry which is preliminary data.</text>
</comment>
<dbReference type="InterPro" id="IPR000500">
    <property type="entry name" value="Connexin"/>
</dbReference>
<dbReference type="PANTHER" id="PTHR11984:SF118">
    <property type="entry name" value="GAP JUNCTION PROTEIN"/>
    <property type="match status" value="1"/>
</dbReference>
<dbReference type="PRINTS" id="PR00206">
    <property type="entry name" value="CONNEXIN"/>
</dbReference>
<dbReference type="EMBL" id="JAHRIQ010084082">
    <property type="protein sequence ID" value="MEQ2248996.1"/>
    <property type="molecule type" value="Genomic_DNA"/>
</dbReference>
<dbReference type="Pfam" id="PF00029">
    <property type="entry name" value="Connexin"/>
    <property type="match status" value="1"/>
</dbReference>
<reference evidence="8 9" key="1">
    <citation type="submission" date="2021-06" db="EMBL/GenBank/DDBJ databases">
        <authorList>
            <person name="Palmer J.M."/>
        </authorList>
    </citation>
    <scope>NUCLEOTIDE SEQUENCE [LARGE SCALE GENOMIC DNA]</scope>
    <source>
        <strain evidence="9">if_2019</strain>
        <tissue evidence="8">Muscle</tissue>
    </source>
</reference>
<feature type="transmembrane region" description="Helical" evidence="6">
    <location>
        <begin position="73"/>
        <end position="94"/>
    </location>
</feature>
<evidence type="ECO:0000256" key="2">
    <source>
        <dbReference type="ARBA" id="ARBA00022475"/>
    </source>
</evidence>
<dbReference type="PANTHER" id="PTHR11984">
    <property type="entry name" value="CONNEXIN"/>
    <property type="match status" value="1"/>
</dbReference>
<feature type="domain" description="Connexin N-terminal" evidence="7">
    <location>
        <begin position="42"/>
        <end position="74"/>
    </location>
</feature>
<protein>
    <recommendedName>
        <fullName evidence="7">Connexin N-terminal domain-containing protein</fullName>
    </recommendedName>
</protein>
<dbReference type="SMART" id="SM00037">
    <property type="entry name" value="CNX"/>
    <property type="match status" value="1"/>
</dbReference>
<evidence type="ECO:0000256" key="1">
    <source>
        <dbReference type="ARBA" id="ARBA00004651"/>
    </source>
</evidence>
<evidence type="ECO:0000313" key="9">
    <source>
        <dbReference type="Proteomes" id="UP001482620"/>
    </source>
</evidence>
<keyword evidence="3 6" id="KW-0812">Transmembrane</keyword>
<keyword evidence="4 6" id="KW-1133">Transmembrane helix</keyword>
<dbReference type="Gene3D" id="1.20.1440.80">
    <property type="entry name" value="Gap junction channel protein cysteine-rich domain"/>
    <property type="match status" value="1"/>
</dbReference>
<evidence type="ECO:0000256" key="3">
    <source>
        <dbReference type="ARBA" id="ARBA00022692"/>
    </source>
</evidence>
<keyword evidence="9" id="KW-1185">Reference proteome</keyword>
<feature type="transmembrane region" description="Helical" evidence="6">
    <location>
        <begin position="21"/>
        <end position="40"/>
    </location>
</feature>
<sequence length="160" mass="18614">MNWSSLQELHSAINKYSTTFGRIWLSMVFVFRVMVFVVAAQRVWADTKEFVCNTAQPGCNNVYYTYIFPVSHIHLWALQLIFIICPSLMVVAHVKYREKKNMQFTTSNKGEHIYVNPERKRGAELDLPGEAGFDAGFLYVLYHIYEGYDLPRVSKYSLEP</sequence>
<evidence type="ECO:0000259" key="7">
    <source>
        <dbReference type="SMART" id="SM00037"/>
    </source>
</evidence>
<dbReference type="Proteomes" id="UP001482620">
    <property type="component" value="Unassembled WGS sequence"/>
</dbReference>
<accession>A0ABV0UW56</accession>
<dbReference type="InterPro" id="IPR013092">
    <property type="entry name" value="Connexin_N"/>
</dbReference>
<proteinExistence type="predicted"/>
<evidence type="ECO:0000256" key="5">
    <source>
        <dbReference type="ARBA" id="ARBA00023136"/>
    </source>
</evidence>
<evidence type="ECO:0000313" key="8">
    <source>
        <dbReference type="EMBL" id="MEQ2248996.1"/>
    </source>
</evidence>